<dbReference type="InterPro" id="IPR003594">
    <property type="entry name" value="HATPase_dom"/>
</dbReference>
<evidence type="ECO:0000313" key="6">
    <source>
        <dbReference type="Proteomes" id="UP000603865"/>
    </source>
</evidence>
<dbReference type="EC" id="2.7.13.3" evidence="2"/>
<evidence type="ECO:0000259" key="4">
    <source>
        <dbReference type="PROSITE" id="PS50109"/>
    </source>
</evidence>
<feature type="domain" description="Histidine kinase" evidence="4">
    <location>
        <begin position="35"/>
        <end position="265"/>
    </location>
</feature>
<comment type="catalytic activity">
    <reaction evidence="1">
        <text>ATP + protein L-histidine = ADP + protein N-phospho-L-histidine.</text>
        <dbReference type="EC" id="2.7.13.3"/>
    </reaction>
</comment>
<dbReference type="RefSeq" id="WP_229776147.1">
    <property type="nucleotide sequence ID" value="NZ_BMQL01000023.1"/>
</dbReference>
<evidence type="ECO:0000256" key="1">
    <source>
        <dbReference type="ARBA" id="ARBA00000085"/>
    </source>
</evidence>
<evidence type="ECO:0000313" key="5">
    <source>
        <dbReference type="EMBL" id="GGR19560.1"/>
    </source>
</evidence>
<dbReference type="Proteomes" id="UP000603865">
    <property type="component" value="Unassembled WGS sequence"/>
</dbReference>
<sequence length="275" mass="29397">MTSPIAARRKKRCGPASQQLVSSECLASLGRLTAGLAHEINTPLAATMNYHRVLNGLLSEYRDSASNSQITADDHREIAREALEALEEAGKTTARIGEFIRQMRGHTRNSASGTSTFDVFRLASDTLAMVAHEARSAGVALELEQPRNAVVLTGDPGRFTQVLTNVVINAIHACEGQPGRGRVLVRLSGTDPLRVEVEDNGHGMSPEVMARIFEPMFTTKGVGKGTGLGLSIIHDIMESQFGGQITVQSQPERGRTFTAIFPASGATERGAAHGP</sequence>
<comment type="caution">
    <text evidence="5">The sequence shown here is derived from an EMBL/GenBank/DDBJ whole genome shotgun (WGS) entry which is preliminary data.</text>
</comment>
<dbReference type="Pfam" id="PF02518">
    <property type="entry name" value="HATPase_c"/>
    <property type="match status" value="1"/>
</dbReference>
<reference evidence="5" key="1">
    <citation type="journal article" date="2014" name="Int. J. Syst. Evol. Microbiol.">
        <title>Complete genome sequence of Corynebacterium casei LMG S-19264T (=DSM 44701T), isolated from a smear-ripened cheese.</title>
        <authorList>
            <consortium name="US DOE Joint Genome Institute (JGI-PGF)"/>
            <person name="Walter F."/>
            <person name="Albersmeier A."/>
            <person name="Kalinowski J."/>
            <person name="Ruckert C."/>
        </authorList>
    </citation>
    <scope>NUCLEOTIDE SEQUENCE</scope>
    <source>
        <strain evidence="5">JCM 31311</strain>
    </source>
</reference>
<dbReference type="AlphaFoldDB" id="A0A918F9Z2"/>
<gene>
    <name evidence="5" type="ORF">GCM10008957_35080</name>
</gene>
<dbReference type="InterPro" id="IPR004358">
    <property type="entry name" value="Sig_transdc_His_kin-like_C"/>
</dbReference>
<organism evidence="5 6">
    <name type="scientific">Deinococcus ruber</name>
    <dbReference type="NCBI Taxonomy" id="1848197"/>
    <lineage>
        <taxon>Bacteria</taxon>
        <taxon>Thermotogati</taxon>
        <taxon>Deinococcota</taxon>
        <taxon>Deinococci</taxon>
        <taxon>Deinococcales</taxon>
        <taxon>Deinococcaceae</taxon>
        <taxon>Deinococcus</taxon>
    </lineage>
</organism>
<accession>A0A918F9Z2</accession>
<dbReference type="SUPFAM" id="SSF47384">
    <property type="entry name" value="Homodimeric domain of signal transducing histidine kinase"/>
    <property type="match status" value="1"/>
</dbReference>
<evidence type="ECO:0000256" key="2">
    <source>
        <dbReference type="ARBA" id="ARBA00012438"/>
    </source>
</evidence>
<dbReference type="PROSITE" id="PS50109">
    <property type="entry name" value="HIS_KIN"/>
    <property type="match status" value="1"/>
</dbReference>
<dbReference type="InterPro" id="IPR036097">
    <property type="entry name" value="HisK_dim/P_sf"/>
</dbReference>
<dbReference type="SUPFAM" id="SSF55874">
    <property type="entry name" value="ATPase domain of HSP90 chaperone/DNA topoisomerase II/histidine kinase"/>
    <property type="match status" value="1"/>
</dbReference>
<dbReference type="InterPro" id="IPR005467">
    <property type="entry name" value="His_kinase_dom"/>
</dbReference>
<reference evidence="5" key="2">
    <citation type="submission" date="2020-09" db="EMBL/GenBank/DDBJ databases">
        <authorList>
            <person name="Sun Q."/>
            <person name="Ohkuma M."/>
        </authorList>
    </citation>
    <scope>NUCLEOTIDE SEQUENCE</scope>
    <source>
        <strain evidence="5">JCM 31311</strain>
    </source>
</reference>
<protein>
    <recommendedName>
        <fullName evidence="2">histidine kinase</fullName>
        <ecNumber evidence="2">2.7.13.3</ecNumber>
    </recommendedName>
</protein>
<dbReference type="InterPro" id="IPR036890">
    <property type="entry name" value="HATPase_C_sf"/>
</dbReference>
<dbReference type="CDD" id="cd00082">
    <property type="entry name" value="HisKA"/>
    <property type="match status" value="1"/>
</dbReference>
<dbReference type="Gene3D" id="3.30.565.10">
    <property type="entry name" value="Histidine kinase-like ATPase, C-terminal domain"/>
    <property type="match status" value="1"/>
</dbReference>
<keyword evidence="6" id="KW-1185">Reference proteome</keyword>
<dbReference type="InterPro" id="IPR003661">
    <property type="entry name" value="HisK_dim/P_dom"/>
</dbReference>
<dbReference type="SMART" id="SM00387">
    <property type="entry name" value="HATPase_c"/>
    <property type="match status" value="1"/>
</dbReference>
<dbReference type="Gene3D" id="1.10.287.130">
    <property type="match status" value="1"/>
</dbReference>
<dbReference type="EMBL" id="BMQL01000023">
    <property type="protein sequence ID" value="GGR19560.1"/>
    <property type="molecule type" value="Genomic_DNA"/>
</dbReference>
<evidence type="ECO:0000256" key="3">
    <source>
        <dbReference type="ARBA" id="ARBA00022553"/>
    </source>
</evidence>
<proteinExistence type="predicted"/>
<dbReference type="GO" id="GO:0000155">
    <property type="term" value="F:phosphorelay sensor kinase activity"/>
    <property type="evidence" value="ECO:0007669"/>
    <property type="project" value="InterPro"/>
</dbReference>
<name>A0A918F9Z2_9DEIO</name>
<dbReference type="PANTHER" id="PTHR43065">
    <property type="entry name" value="SENSOR HISTIDINE KINASE"/>
    <property type="match status" value="1"/>
</dbReference>
<keyword evidence="3" id="KW-0597">Phosphoprotein</keyword>
<dbReference type="PRINTS" id="PR00344">
    <property type="entry name" value="BCTRLSENSOR"/>
</dbReference>